<evidence type="ECO:0000256" key="16">
    <source>
        <dbReference type="ARBA" id="ARBA00023049"/>
    </source>
</evidence>
<evidence type="ECO:0000256" key="15">
    <source>
        <dbReference type="ARBA" id="ARBA00023034"/>
    </source>
</evidence>
<dbReference type="GO" id="GO:0005794">
    <property type="term" value="C:Golgi apparatus"/>
    <property type="evidence" value="ECO:0007669"/>
    <property type="project" value="UniProtKB-SubCell"/>
</dbReference>
<dbReference type="FunFam" id="3.50.30.30:FF:000009">
    <property type="entry name" value="Carboxypeptidase Q"/>
    <property type="match status" value="1"/>
</dbReference>
<keyword evidence="12" id="KW-0378">Hydrolase</keyword>
<evidence type="ECO:0000256" key="7">
    <source>
        <dbReference type="ARBA" id="ARBA00022525"/>
    </source>
</evidence>
<dbReference type="OrthoDB" id="6356248at2759"/>
<keyword evidence="9" id="KW-0645">Protease</keyword>
<keyword evidence="19" id="KW-0458">Lysosome</keyword>
<evidence type="ECO:0000256" key="9">
    <source>
        <dbReference type="ARBA" id="ARBA00022670"/>
    </source>
</evidence>
<comment type="similarity">
    <text evidence="5">Belongs to the peptidase M28 family.</text>
</comment>
<accession>A0A8S1BHY4</accession>
<evidence type="ECO:0000256" key="14">
    <source>
        <dbReference type="ARBA" id="ARBA00022833"/>
    </source>
</evidence>
<dbReference type="InterPro" id="IPR007484">
    <property type="entry name" value="Peptidase_M28"/>
</dbReference>
<dbReference type="Gene3D" id="3.40.630.10">
    <property type="entry name" value="Zn peptidases"/>
    <property type="match status" value="1"/>
</dbReference>
<dbReference type="GO" id="GO:0006508">
    <property type="term" value="P:proteolysis"/>
    <property type="evidence" value="ECO:0007669"/>
    <property type="project" value="UniProtKB-KW"/>
</dbReference>
<evidence type="ECO:0000313" key="25">
    <source>
        <dbReference type="Proteomes" id="UP000494256"/>
    </source>
</evidence>
<keyword evidence="8" id="KW-0121">Carboxypeptidase</keyword>
<evidence type="ECO:0000256" key="20">
    <source>
        <dbReference type="ARBA" id="ARBA00025833"/>
    </source>
</evidence>
<evidence type="ECO:0000313" key="24">
    <source>
        <dbReference type="EMBL" id="CAB3256712.1"/>
    </source>
</evidence>
<comment type="caution">
    <text evidence="24">The sequence shown here is derived from an EMBL/GenBank/DDBJ whole genome shotgun (WGS) entry which is preliminary data.</text>
</comment>
<proteinExistence type="inferred from homology"/>
<dbReference type="GO" id="GO:0043171">
    <property type="term" value="P:peptide catabolic process"/>
    <property type="evidence" value="ECO:0007669"/>
    <property type="project" value="TreeGrafter"/>
</dbReference>
<evidence type="ECO:0000256" key="4">
    <source>
        <dbReference type="ARBA" id="ARBA00004613"/>
    </source>
</evidence>
<comment type="subunit">
    <text evidence="20">Homodimer. The monomeric form is inactive while the homodimer is active.</text>
</comment>
<evidence type="ECO:0000256" key="10">
    <source>
        <dbReference type="ARBA" id="ARBA00022723"/>
    </source>
</evidence>
<keyword evidence="7" id="KW-0964">Secreted</keyword>
<dbReference type="InterPro" id="IPR039866">
    <property type="entry name" value="CPQ"/>
</dbReference>
<evidence type="ECO:0000256" key="2">
    <source>
        <dbReference type="ARBA" id="ARBA00004371"/>
    </source>
</evidence>
<evidence type="ECO:0000256" key="6">
    <source>
        <dbReference type="ARBA" id="ARBA00014116"/>
    </source>
</evidence>
<feature type="signal peptide" evidence="22">
    <location>
        <begin position="1"/>
        <end position="20"/>
    </location>
</feature>
<dbReference type="GO" id="GO:0005764">
    <property type="term" value="C:lysosome"/>
    <property type="evidence" value="ECO:0007669"/>
    <property type="project" value="UniProtKB-SubCell"/>
</dbReference>
<dbReference type="Gene3D" id="3.50.30.30">
    <property type="match status" value="1"/>
</dbReference>
<evidence type="ECO:0000256" key="5">
    <source>
        <dbReference type="ARBA" id="ARBA00010918"/>
    </source>
</evidence>
<evidence type="ECO:0000256" key="19">
    <source>
        <dbReference type="ARBA" id="ARBA00023228"/>
    </source>
</evidence>
<protein>
    <recommendedName>
        <fullName evidence="6">Carboxypeptidase Q</fullName>
    </recommendedName>
    <alternativeName>
        <fullName evidence="21">Plasma glutamate carboxypeptidase</fullName>
    </alternativeName>
</protein>
<dbReference type="EMBL" id="CADEBD010000494">
    <property type="protein sequence ID" value="CAB3256712.1"/>
    <property type="molecule type" value="Genomic_DNA"/>
</dbReference>
<keyword evidence="16" id="KW-0482">Metalloprotease</keyword>
<dbReference type="AlphaFoldDB" id="A0A8S1BHY4"/>
<keyword evidence="10" id="KW-0479">Metal-binding</keyword>
<keyword evidence="11 22" id="KW-0732">Signal</keyword>
<keyword evidence="15" id="KW-0333">Golgi apparatus</keyword>
<keyword evidence="17" id="KW-0865">Zymogen</keyword>
<sequence length="473" mass="52917">MEFLFKVALVFVLLNVKVESSVVINRYDDDECVLDKKLVEEIASYKDVTKNIMEDIKSRGSGEKMYQEYTKFIDKFGARPAGTANLENAIDYMVNLTKQNDLNDVTTEELEVPHWERLHESARMLQPQSKNIAILGLGTSISTPPEGITAEVIVINNFEELEKTNQKDIVGKIVVFDAHFISYGKTVIYRTQGASKAAKKGAVATLIRSITPFSIYTPHTGAQSYDKNVTKIPTAAITLEDADLMRRLQDERNKIVVTIKMCSKLNKKTSRNTLIDLKGSRSPEKTVIVSGHIDSWDVGQGAMDDGGGMFISWFIPVILNQRHLKPRRTVRAILWTGEENGLIGAQAYLKKHDKELSNINFIMESDEGTFKPLGLDVSASKEGRCIIQEILNLFKPINKMENSGHPGSDIAIFTRKGIPGASLVTQEGKYYWFHHSEGDTLNVQNMTDVIDCAAFWAAFTYVIADLSVDIPRN</sequence>
<evidence type="ECO:0000256" key="17">
    <source>
        <dbReference type="ARBA" id="ARBA00023145"/>
    </source>
</evidence>
<gene>
    <name evidence="24" type="ORF">APLA_LOCUS15729</name>
</gene>
<name>A0A8S1BHY4_ARCPL</name>
<reference evidence="24 25" key="1">
    <citation type="submission" date="2020-04" db="EMBL/GenBank/DDBJ databases">
        <authorList>
            <person name="Wallbank WR R."/>
            <person name="Pardo Diaz C."/>
            <person name="Kozak K."/>
            <person name="Martin S."/>
            <person name="Jiggins C."/>
            <person name="Moest M."/>
            <person name="Warren A I."/>
            <person name="Byers J.R.P. K."/>
            <person name="Montejo-Kovacevich G."/>
            <person name="Yen C E."/>
        </authorList>
    </citation>
    <scope>NUCLEOTIDE SEQUENCE [LARGE SCALE GENOMIC DNA]</scope>
</reference>
<evidence type="ECO:0000256" key="8">
    <source>
        <dbReference type="ARBA" id="ARBA00022645"/>
    </source>
</evidence>
<keyword evidence="13" id="KW-0256">Endoplasmic reticulum</keyword>
<dbReference type="GO" id="GO:0004180">
    <property type="term" value="F:carboxypeptidase activity"/>
    <property type="evidence" value="ECO:0007669"/>
    <property type="project" value="UniProtKB-KW"/>
</dbReference>
<feature type="domain" description="Peptidase M28" evidence="23">
    <location>
        <begin position="272"/>
        <end position="458"/>
    </location>
</feature>
<dbReference type="Proteomes" id="UP000494256">
    <property type="component" value="Unassembled WGS sequence"/>
</dbReference>
<dbReference type="GO" id="GO:0070573">
    <property type="term" value="F:metallodipeptidase activity"/>
    <property type="evidence" value="ECO:0007669"/>
    <property type="project" value="InterPro"/>
</dbReference>
<evidence type="ECO:0000256" key="3">
    <source>
        <dbReference type="ARBA" id="ARBA00004555"/>
    </source>
</evidence>
<evidence type="ECO:0000256" key="11">
    <source>
        <dbReference type="ARBA" id="ARBA00022729"/>
    </source>
</evidence>
<evidence type="ECO:0000256" key="12">
    <source>
        <dbReference type="ARBA" id="ARBA00022801"/>
    </source>
</evidence>
<dbReference type="PANTHER" id="PTHR12053:SF3">
    <property type="entry name" value="CARBOXYPEPTIDASE Q"/>
    <property type="match status" value="1"/>
</dbReference>
<dbReference type="SUPFAM" id="SSF53187">
    <property type="entry name" value="Zn-dependent exopeptidases"/>
    <property type="match status" value="1"/>
</dbReference>
<dbReference type="Pfam" id="PF04389">
    <property type="entry name" value="Peptidase_M28"/>
    <property type="match status" value="1"/>
</dbReference>
<evidence type="ECO:0000256" key="22">
    <source>
        <dbReference type="SAM" id="SignalP"/>
    </source>
</evidence>
<evidence type="ECO:0000259" key="23">
    <source>
        <dbReference type="Pfam" id="PF04389"/>
    </source>
</evidence>
<dbReference type="GO" id="GO:0046872">
    <property type="term" value="F:metal ion binding"/>
    <property type="evidence" value="ECO:0007669"/>
    <property type="project" value="UniProtKB-KW"/>
</dbReference>
<comment type="subcellular location">
    <subcellularLocation>
        <location evidence="1">Endoplasmic reticulum</location>
    </subcellularLocation>
    <subcellularLocation>
        <location evidence="3">Golgi apparatus</location>
    </subcellularLocation>
    <subcellularLocation>
        <location evidence="2">Lysosome</location>
    </subcellularLocation>
    <subcellularLocation>
        <location evidence="4">Secreted</location>
    </subcellularLocation>
</comment>
<organism evidence="24 25">
    <name type="scientific">Arctia plantaginis</name>
    <name type="common">Wood tiger moth</name>
    <name type="synonym">Phalaena plantaginis</name>
    <dbReference type="NCBI Taxonomy" id="874455"/>
    <lineage>
        <taxon>Eukaryota</taxon>
        <taxon>Metazoa</taxon>
        <taxon>Ecdysozoa</taxon>
        <taxon>Arthropoda</taxon>
        <taxon>Hexapoda</taxon>
        <taxon>Insecta</taxon>
        <taxon>Pterygota</taxon>
        <taxon>Neoptera</taxon>
        <taxon>Endopterygota</taxon>
        <taxon>Lepidoptera</taxon>
        <taxon>Glossata</taxon>
        <taxon>Ditrysia</taxon>
        <taxon>Noctuoidea</taxon>
        <taxon>Erebidae</taxon>
        <taxon>Arctiinae</taxon>
        <taxon>Arctia</taxon>
    </lineage>
</organism>
<dbReference type="PANTHER" id="PTHR12053">
    <property type="entry name" value="PROTEASE FAMILY M28 PLASMA GLUTAMATE CARBOXYPEPTIDASE-RELATED"/>
    <property type="match status" value="1"/>
</dbReference>
<keyword evidence="18" id="KW-0325">Glycoprotein</keyword>
<evidence type="ECO:0000256" key="1">
    <source>
        <dbReference type="ARBA" id="ARBA00004240"/>
    </source>
</evidence>
<evidence type="ECO:0000256" key="21">
    <source>
        <dbReference type="ARBA" id="ARBA00033328"/>
    </source>
</evidence>
<dbReference type="GO" id="GO:0005615">
    <property type="term" value="C:extracellular space"/>
    <property type="evidence" value="ECO:0007669"/>
    <property type="project" value="TreeGrafter"/>
</dbReference>
<evidence type="ECO:0000256" key="18">
    <source>
        <dbReference type="ARBA" id="ARBA00023180"/>
    </source>
</evidence>
<evidence type="ECO:0000256" key="13">
    <source>
        <dbReference type="ARBA" id="ARBA00022824"/>
    </source>
</evidence>
<feature type="chain" id="PRO_5035790331" description="Carboxypeptidase Q" evidence="22">
    <location>
        <begin position="21"/>
        <end position="473"/>
    </location>
</feature>
<keyword evidence="14" id="KW-0862">Zinc</keyword>
<dbReference type="GO" id="GO:0005783">
    <property type="term" value="C:endoplasmic reticulum"/>
    <property type="evidence" value="ECO:0007669"/>
    <property type="project" value="UniProtKB-SubCell"/>
</dbReference>